<evidence type="ECO:0000256" key="2">
    <source>
        <dbReference type="PROSITE-ProRule" id="PRU00191"/>
    </source>
</evidence>
<dbReference type="SMART" id="SM00252">
    <property type="entry name" value="SH2"/>
    <property type="match status" value="1"/>
</dbReference>
<dbReference type="AlphaFoldDB" id="A0AAJ7SJX7"/>
<organism evidence="6 7">
    <name type="scientific">Petromyzon marinus</name>
    <name type="common">Sea lamprey</name>
    <dbReference type="NCBI Taxonomy" id="7757"/>
    <lineage>
        <taxon>Eukaryota</taxon>
        <taxon>Metazoa</taxon>
        <taxon>Chordata</taxon>
        <taxon>Craniata</taxon>
        <taxon>Vertebrata</taxon>
        <taxon>Cyclostomata</taxon>
        <taxon>Hyperoartia</taxon>
        <taxon>Petromyzontiformes</taxon>
        <taxon>Petromyzontidae</taxon>
        <taxon>Petromyzon</taxon>
    </lineage>
</organism>
<evidence type="ECO:0000256" key="1">
    <source>
        <dbReference type="ARBA" id="ARBA00022999"/>
    </source>
</evidence>
<dbReference type="InterPro" id="IPR036860">
    <property type="entry name" value="SH2_dom_sf"/>
</dbReference>
<feature type="chain" id="PRO_5042522296" evidence="4">
    <location>
        <begin position="23"/>
        <end position="565"/>
    </location>
</feature>
<dbReference type="PANTHER" id="PTHR14098:SF16">
    <property type="entry name" value="SH2 DOMAIN-CONTAINING PROTEIN 6"/>
    <property type="match status" value="1"/>
</dbReference>
<dbReference type="SUPFAM" id="SSF55550">
    <property type="entry name" value="SH2 domain"/>
    <property type="match status" value="1"/>
</dbReference>
<feature type="compositionally biased region" description="Low complexity" evidence="3">
    <location>
        <begin position="282"/>
        <end position="296"/>
    </location>
</feature>
<evidence type="ECO:0000313" key="7">
    <source>
        <dbReference type="RefSeq" id="XP_032800756.1"/>
    </source>
</evidence>
<evidence type="ECO:0000256" key="4">
    <source>
        <dbReference type="SAM" id="SignalP"/>
    </source>
</evidence>
<evidence type="ECO:0000256" key="3">
    <source>
        <dbReference type="SAM" id="MobiDB-lite"/>
    </source>
</evidence>
<feature type="region of interest" description="Disordered" evidence="3">
    <location>
        <begin position="263"/>
        <end position="367"/>
    </location>
</feature>
<dbReference type="InterPro" id="IPR001660">
    <property type="entry name" value="SAM"/>
</dbReference>
<evidence type="ECO:0000313" key="6">
    <source>
        <dbReference type="Proteomes" id="UP001318040"/>
    </source>
</evidence>
<dbReference type="Gene3D" id="1.10.150.50">
    <property type="entry name" value="Transcription Factor, Ets-1"/>
    <property type="match status" value="1"/>
</dbReference>
<keyword evidence="1 2" id="KW-0727">SH2 domain</keyword>
<dbReference type="SUPFAM" id="SSF47769">
    <property type="entry name" value="SAM/Pointed domain"/>
    <property type="match status" value="1"/>
</dbReference>
<dbReference type="RefSeq" id="XP_032800756.1">
    <property type="nucleotide sequence ID" value="XM_032944865.1"/>
</dbReference>
<sequence>MQFRDWGHSFLHLRIICSTVWSVKTTLPVKTPEAAMPTREDVKTWICQDVAHFLVQQGLQDCAAIAQRFNIDGARFLALSHMDLHKFPVNCQPQIFKLSQDINKLDPKGKWKVVAELTKRFQVSPTDMWQTGKEKMTRLVKTEPPTPPPPDYKQDLPYEEPYKSEACIYDDCITQAGQHQASHKESSTQDSSSDSDMDYIIPNGASANLGNLPHAKGSPKQRKPKPVEHMNAFDYENEEDISPQNTVAVTRGILKSVRATLISRGDSTSRAETPPSPVPRPSHLQSSHSISSCGPSPMKNSVQGEKDLPKETPGKELRSRRCLYGAIPKSNSESQSGHGRGQLPQLPVASSSRPLPDAPGTAQPRAFIPLPLPPLSNFSAGLRPVLDSVGGSDAVKGAPRNFTAPRLITAAGAPTPSSSSFSHSDAGMGGCKLSATLPWPTAADSASSSFNDLQSRKWYAGKCDSGLAKKVVKSYNKDGAFLVRQSSGDRVTQPYTLVVHYGGSIYNLRLYWDPVSTKFYLSKEHSFMTVVDLVEHYKQKPLYLKTESSSATQLASTWLRYPVCI</sequence>
<accession>A0AAJ7SJX7</accession>
<dbReference type="SMART" id="SM00454">
    <property type="entry name" value="SAM"/>
    <property type="match status" value="1"/>
</dbReference>
<dbReference type="InterPro" id="IPR000980">
    <property type="entry name" value="SH2"/>
</dbReference>
<dbReference type="GO" id="GO:0035556">
    <property type="term" value="P:intracellular signal transduction"/>
    <property type="evidence" value="ECO:0007669"/>
    <property type="project" value="TreeGrafter"/>
</dbReference>
<dbReference type="Pfam" id="PF00017">
    <property type="entry name" value="SH2"/>
    <property type="match status" value="1"/>
</dbReference>
<feature type="region of interest" description="Disordered" evidence="3">
    <location>
        <begin position="178"/>
        <end position="226"/>
    </location>
</feature>
<feature type="region of interest" description="Disordered" evidence="3">
    <location>
        <begin position="137"/>
        <end position="157"/>
    </location>
</feature>
<dbReference type="GO" id="GO:0007169">
    <property type="term" value="P:cell surface receptor protein tyrosine kinase signaling pathway"/>
    <property type="evidence" value="ECO:0007669"/>
    <property type="project" value="TreeGrafter"/>
</dbReference>
<name>A0AAJ7SJX7_PETMA</name>
<keyword evidence="4" id="KW-0732">Signal</keyword>
<dbReference type="PANTHER" id="PTHR14098">
    <property type="entry name" value="SH2 DOMAIN CONTAINING PROTEIN"/>
    <property type="match status" value="1"/>
</dbReference>
<feature type="compositionally biased region" description="Basic and acidic residues" evidence="3">
    <location>
        <begin position="304"/>
        <end position="319"/>
    </location>
</feature>
<proteinExistence type="predicted"/>
<reference evidence="7" key="1">
    <citation type="submission" date="2025-08" db="UniProtKB">
        <authorList>
            <consortium name="RefSeq"/>
        </authorList>
    </citation>
    <scope>IDENTIFICATION</scope>
    <source>
        <tissue evidence="7">Sperm</tissue>
    </source>
</reference>
<feature type="signal peptide" evidence="4">
    <location>
        <begin position="1"/>
        <end position="22"/>
    </location>
</feature>
<feature type="domain" description="SH2" evidence="5">
    <location>
        <begin position="458"/>
        <end position="563"/>
    </location>
</feature>
<dbReference type="Gene3D" id="3.30.505.10">
    <property type="entry name" value="SH2 domain"/>
    <property type="match status" value="1"/>
</dbReference>
<evidence type="ECO:0000259" key="5">
    <source>
        <dbReference type="PROSITE" id="PS50001"/>
    </source>
</evidence>
<protein>
    <submittedName>
        <fullName evidence="7">Lymphocyte cytosolic protein 2-like isoform X5</fullName>
    </submittedName>
</protein>
<dbReference type="InterPro" id="IPR013761">
    <property type="entry name" value="SAM/pointed_sf"/>
</dbReference>
<dbReference type="InterPro" id="IPR051751">
    <property type="entry name" value="Immunoreceptor_sig_adapters"/>
</dbReference>
<dbReference type="Proteomes" id="UP001318040">
    <property type="component" value="Unplaced"/>
</dbReference>
<dbReference type="PROSITE" id="PS50001">
    <property type="entry name" value="SH2"/>
    <property type="match status" value="1"/>
</dbReference>
<keyword evidence="6" id="KW-1185">Reference proteome</keyword>
<gene>
    <name evidence="7" type="primary">LOC116937753</name>
</gene>
<dbReference type="GO" id="GO:0005737">
    <property type="term" value="C:cytoplasm"/>
    <property type="evidence" value="ECO:0007669"/>
    <property type="project" value="UniProtKB-ARBA"/>
</dbReference>